<feature type="binding site" evidence="12">
    <location>
        <position position="643"/>
    </location>
    <ligand>
        <name>Zn(2+)</name>
        <dbReference type="ChEBI" id="CHEBI:29105"/>
        <label>1</label>
        <note>catalytic</note>
    </ligand>
</feature>
<comment type="pathway">
    <text evidence="2">Amino-acid biosynthesis; L-methionine biosynthesis via de novo pathway; L-methionine from L-homocysteine (MetE route): step 1/1.</text>
</comment>
<organism evidence="16 17">
    <name type="scientific">Porphyridium purpureum</name>
    <name type="common">Red alga</name>
    <name type="synonym">Porphyridium cruentum</name>
    <dbReference type="NCBI Taxonomy" id="35688"/>
    <lineage>
        <taxon>Eukaryota</taxon>
        <taxon>Rhodophyta</taxon>
        <taxon>Bangiophyceae</taxon>
        <taxon>Porphyridiales</taxon>
        <taxon>Porphyridiaceae</taxon>
        <taxon>Porphyridium</taxon>
    </lineage>
</organism>
<feature type="binding site" evidence="11">
    <location>
        <position position="601"/>
    </location>
    <ligand>
        <name>L-homocysteine</name>
        <dbReference type="ChEBI" id="CHEBI:58199"/>
    </ligand>
</feature>
<feature type="domain" description="Cobalamin-independent methionine synthase MetE C-terminal/archaeal" evidence="14">
    <location>
        <begin position="428"/>
        <end position="750"/>
    </location>
</feature>
<keyword evidence="8 12" id="KW-0479">Metal-binding</keyword>
<evidence type="ECO:0000256" key="7">
    <source>
        <dbReference type="ARBA" id="ARBA00022679"/>
    </source>
</evidence>
<feature type="binding site" evidence="12">
    <location>
        <position position="728"/>
    </location>
    <ligand>
        <name>Zn(2+)</name>
        <dbReference type="ChEBI" id="CHEBI:29105"/>
        <label>1</label>
        <note>catalytic</note>
    </ligand>
</feature>
<evidence type="ECO:0000256" key="1">
    <source>
        <dbReference type="ARBA" id="ARBA00002777"/>
    </source>
</evidence>
<keyword evidence="17" id="KW-1185">Reference proteome</keyword>
<dbReference type="InterPro" id="IPR002629">
    <property type="entry name" value="Met_Synth_C/arc"/>
</dbReference>
<dbReference type="GO" id="GO:0003871">
    <property type="term" value="F:5-methyltetrahydropteroyltriglutamate-homocysteine S-methyltransferase activity"/>
    <property type="evidence" value="ECO:0007669"/>
    <property type="project" value="UniProtKB-EC"/>
</dbReference>
<evidence type="ECO:0000256" key="2">
    <source>
        <dbReference type="ARBA" id="ARBA00004681"/>
    </source>
</evidence>
<dbReference type="Proteomes" id="UP000324585">
    <property type="component" value="Unassembled WGS sequence"/>
</dbReference>
<comment type="cofactor">
    <cofactor evidence="12">
        <name>Zn(2+)</name>
        <dbReference type="ChEBI" id="CHEBI:29105"/>
    </cofactor>
    <text evidence="12">Binds 2 Zn(2+) ions per subunit.</text>
</comment>
<evidence type="ECO:0000256" key="12">
    <source>
        <dbReference type="PIRSR" id="PIRSR000382-2"/>
    </source>
</evidence>
<dbReference type="NCBIfam" id="NF003556">
    <property type="entry name" value="PRK05222.1"/>
    <property type="match status" value="1"/>
</dbReference>
<keyword evidence="7 16" id="KW-0808">Transferase</keyword>
<evidence type="ECO:0000256" key="9">
    <source>
        <dbReference type="ARBA" id="ARBA00022833"/>
    </source>
</evidence>
<dbReference type="GO" id="GO:0032259">
    <property type="term" value="P:methylation"/>
    <property type="evidence" value="ECO:0007669"/>
    <property type="project" value="UniProtKB-KW"/>
</dbReference>
<dbReference type="SUPFAM" id="SSF51726">
    <property type="entry name" value="UROD/MetE-like"/>
    <property type="match status" value="2"/>
</dbReference>
<dbReference type="FunFam" id="3.20.20.210:FF:000003">
    <property type="entry name" value="5-methyltetrahydropteroyltriglutamate--homocysteine methyltransferase"/>
    <property type="match status" value="1"/>
</dbReference>
<dbReference type="PIRSF" id="PIRSF000382">
    <property type="entry name" value="MeTrfase_B12_ind"/>
    <property type="match status" value="1"/>
</dbReference>
<feature type="binding site" evidence="11">
    <location>
        <position position="486"/>
    </location>
    <ligand>
        <name>L-methionine</name>
        <dbReference type="ChEBI" id="CHEBI:57844"/>
    </ligand>
</feature>
<evidence type="ECO:0000256" key="5">
    <source>
        <dbReference type="ARBA" id="ARBA00022603"/>
    </source>
</evidence>
<evidence type="ECO:0000259" key="14">
    <source>
        <dbReference type="Pfam" id="PF01717"/>
    </source>
</evidence>
<dbReference type="GO" id="GO:0008270">
    <property type="term" value="F:zinc ion binding"/>
    <property type="evidence" value="ECO:0007669"/>
    <property type="project" value="InterPro"/>
</dbReference>
<evidence type="ECO:0000256" key="3">
    <source>
        <dbReference type="ARBA" id="ARBA00009553"/>
    </source>
</evidence>
<evidence type="ECO:0000259" key="15">
    <source>
        <dbReference type="Pfam" id="PF08267"/>
    </source>
</evidence>
<comment type="function">
    <text evidence="1">Catalyzes the transfer of a methyl group from 5-methyltetrahydrofolate to homocysteine resulting in methionine formation.</text>
</comment>
<protein>
    <recommendedName>
        <fullName evidence="4">5-methyltetrahydropteroyltriglutamate--homocysteine S-methyltransferase</fullName>
        <ecNumber evidence="4">2.1.1.14</ecNumber>
    </recommendedName>
</protein>
<dbReference type="CDD" id="cd03311">
    <property type="entry name" value="CIMS_C_terminal_like"/>
    <property type="match status" value="1"/>
</dbReference>
<dbReference type="EC" id="2.1.1.14" evidence="4"/>
<dbReference type="Gene3D" id="3.20.20.210">
    <property type="match status" value="2"/>
</dbReference>
<dbReference type="GO" id="GO:0071265">
    <property type="term" value="P:L-methionine biosynthetic process"/>
    <property type="evidence" value="ECO:0007669"/>
    <property type="project" value="UniProtKB-ARBA"/>
</dbReference>
<feature type="binding site" evidence="11">
    <location>
        <position position="601"/>
    </location>
    <ligand>
        <name>L-methionine</name>
        <dbReference type="ChEBI" id="CHEBI:57844"/>
    </ligand>
</feature>
<dbReference type="InterPro" id="IPR038071">
    <property type="entry name" value="UROD/MetE-like_sf"/>
</dbReference>
<evidence type="ECO:0000313" key="16">
    <source>
        <dbReference type="EMBL" id="KAA8500081.1"/>
    </source>
</evidence>
<dbReference type="HAMAP" id="MF_00172">
    <property type="entry name" value="Meth_synth"/>
    <property type="match status" value="1"/>
</dbReference>
<feature type="binding site" evidence="11">
    <location>
        <begin position="433"/>
        <end position="435"/>
    </location>
    <ligand>
        <name>L-methionine</name>
        <dbReference type="ChEBI" id="CHEBI:57844"/>
    </ligand>
</feature>
<evidence type="ECO:0000313" key="17">
    <source>
        <dbReference type="Proteomes" id="UP000324585"/>
    </source>
</evidence>
<accession>A0A5J4Z7X7</accession>
<feature type="binding site" evidence="12">
    <location>
        <position position="658"/>
    </location>
    <ligand>
        <name>Zn(2+)</name>
        <dbReference type="ChEBI" id="CHEBI:29105"/>
        <label>2</label>
    </ligand>
</feature>
<evidence type="ECO:0000256" key="6">
    <source>
        <dbReference type="ARBA" id="ARBA00022605"/>
    </source>
</evidence>
<evidence type="ECO:0000256" key="13">
    <source>
        <dbReference type="PIRSR" id="PIRSR000382-3"/>
    </source>
</evidence>
<dbReference type="OMA" id="KVMKGML"/>
<sequence>MTIAHNLGFPRIGERRELKKATEAYWKGDADYASLAATGAELRRSNWEKQKKAGIELIPSNDFSFYDQMLDQSCLVGNVPERFAWNGNNATIDVAFDMARGTREAIACEMTKWFDTNYHYLVPEFTRQTAFKLAGRKIFDEFEEAKAQGIITKPVMVGPATYLSLGKVTDDSGLDKFALADQLIPVYVEIAEKLAAAGAKWLQLDEPIFALDLNDAQREVIKKAYDALAGVKGIKIMVAHYFGELRDNIELFTSLPVAGLHIDAVRGVKEVETVATRLGGETVLSVGVVDGRNIWKTNLERAIGPLNMVRSKLGSDRLMVGPSCSLLHVPVTLRSETKLDDEFLNWLAFAEEKLDEIVFLAQAVDGNVDQAVLSTNQRAMVDRANSARIHDESVKKRVAAVTEDDYKRHSAYTERAQKQRGKLNLPAFPITTIGSFPQTAEVRKARADHKRGDLSDAGYNAFVEQQIVDAVKMQEKMGFDMLVHGEFERNDMVEYFGELLAGYAFTKFGWVQSYGSRYVKPPIIFGDVSRPEPMTVRWSKYAQSLTDKPMKGMLTGPVTMVEWAFVRDDQPRSETVKQVALAIRDEVVDLEAAGLAAIQIDEAAFREGLPLRQADWKAYLEWATASFRLTAGGVADETQVHTHMCYSEFNDIIEAIADMDADCISIETSRSQMELLDAFVKFNYPNEIGPGVYDIHSPRVPATQEMVDLLRKATQVLPPERIWVNPDCGLKTRGWAEVEQALIHMVDAARELRAAKAICVG</sequence>
<dbReference type="CDD" id="cd03312">
    <property type="entry name" value="CIMS_N_terminal_like"/>
    <property type="match status" value="1"/>
</dbReference>
<dbReference type="EMBL" id="VRMN01000001">
    <property type="protein sequence ID" value="KAA8500081.1"/>
    <property type="molecule type" value="Genomic_DNA"/>
</dbReference>
<feature type="binding site" evidence="11">
    <location>
        <position position="563"/>
    </location>
    <ligand>
        <name>5-methyltetrahydropteroyltri-L-glutamate</name>
        <dbReference type="ChEBI" id="CHEBI:58207"/>
    </ligand>
</feature>
<gene>
    <name evidence="16" type="ORF">FVE85_7666</name>
</gene>
<dbReference type="FunFam" id="3.20.20.210:FF:000002">
    <property type="entry name" value="5-methyltetrahydropteroyltriglutamate--homocysteine methyltransferase"/>
    <property type="match status" value="1"/>
</dbReference>
<name>A0A5J4Z7X7_PORPP</name>
<evidence type="ECO:0000256" key="10">
    <source>
        <dbReference type="ARBA" id="ARBA00023167"/>
    </source>
</evidence>
<comment type="caution">
    <text evidence="16">The sequence shown here is derived from an EMBL/GenBank/DDBJ whole genome shotgun (WGS) entry which is preliminary data.</text>
</comment>
<feature type="binding site" evidence="11">
    <location>
        <position position="117"/>
    </location>
    <ligand>
        <name>5-methyltetrahydropteroyltri-L-glutamate</name>
        <dbReference type="ChEBI" id="CHEBI:58207"/>
    </ligand>
</feature>
<feature type="binding site" evidence="11">
    <location>
        <begin position="433"/>
        <end position="435"/>
    </location>
    <ligand>
        <name>L-homocysteine</name>
        <dbReference type="ChEBI" id="CHEBI:58199"/>
    </ligand>
</feature>
<proteinExistence type="inferred from homology"/>
<feature type="binding site" evidence="12">
    <location>
        <position position="645"/>
    </location>
    <ligand>
        <name>Zn(2+)</name>
        <dbReference type="ChEBI" id="CHEBI:29105"/>
        <label>1</label>
        <note>catalytic</note>
    </ligand>
</feature>
<evidence type="ECO:0000256" key="8">
    <source>
        <dbReference type="ARBA" id="ARBA00022723"/>
    </source>
</evidence>
<evidence type="ECO:0000256" key="4">
    <source>
        <dbReference type="ARBA" id="ARBA00012034"/>
    </source>
</evidence>
<dbReference type="Pfam" id="PF01717">
    <property type="entry name" value="Meth_synt_2"/>
    <property type="match status" value="1"/>
</dbReference>
<evidence type="ECO:0000256" key="11">
    <source>
        <dbReference type="PIRSR" id="PIRSR000382-1"/>
    </source>
</evidence>
<feature type="active site" description="Proton donor" evidence="13">
    <location>
        <position position="696"/>
    </location>
</feature>
<keyword evidence="9 12" id="KW-0862">Zinc</keyword>
<keyword evidence="10" id="KW-0486">Methionine biosynthesis</keyword>
<feature type="binding site" evidence="11">
    <location>
        <position position="19"/>
    </location>
    <ligand>
        <name>5-methyltetrahydropteroyltri-L-glutamate</name>
        <dbReference type="ChEBI" id="CHEBI:58207"/>
    </ligand>
</feature>
<dbReference type="NCBIfam" id="TIGR01371">
    <property type="entry name" value="met_syn_B12ind"/>
    <property type="match status" value="1"/>
</dbReference>
<dbReference type="UniPathway" id="UPA00051">
    <property type="reaction ID" value="UER00082"/>
</dbReference>
<feature type="domain" description="Cobalamin-independent methionine synthase MetE N-terminal" evidence="15">
    <location>
        <begin position="4"/>
        <end position="312"/>
    </location>
</feature>
<dbReference type="AlphaFoldDB" id="A0A5J4Z7X7"/>
<dbReference type="Pfam" id="PF08267">
    <property type="entry name" value="Meth_synt_1"/>
    <property type="match status" value="1"/>
</dbReference>
<keyword evidence="6" id="KW-0028">Amino-acid biosynthesis</keyword>
<dbReference type="InterPro" id="IPR013215">
    <property type="entry name" value="Cbl-indep_Met_Synth_N"/>
</dbReference>
<feature type="binding site" evidence="12">
    <location>
        <position position="667"/>
    </location>
    <ligand>
        <name>Zn(2+)</name>
        <dbReference type="ChEBI" id="CHEBI:29105"/>
        <label>1</label>
        <note>catalytic</note>
    </ligand>
</feature>
<dbReference type="InterPro" id="IPR006276">
    <property type="entry name" value="Cobalamin-indep_Met_synthase"/>
</dbReference>
<keyword evidence="5 16" id="KW-0489">Methyltransferase</keyword>
<comment type="similarity">
    <text evidence="3">Belongs to the vitamin-B12 independent methionine synthase family.</text>
</comment>
<dbReference type="OrthoDB" id="1053771at2759"/>
<reference evidence="17" key="1">
    <citation type="journal article" date="2019" name="Nat. Commun.">
        <title>Expansion of phycobilisome linker gene families in mesophilic red algae.</title>
        <authorList>
            <person name="Lee J."/>
            <person name="Kim D."/>
            <person name="Bhattacharya D."/>
            <person name="Yoon H.S."/>
        </authorList>
    </citation>
    <scope>NUCLEOTIDE SEQUENCE [LARGE SCALE GENOMIC DNA]</scope>
    <source>
        <strain evidence="17">CCMP 1328</strain>
    </source>
</reference>
<dbReference type="PANTHER" id="PTHR30519">
    <property type="entry name" value="5-METHYLTETRAHYDROPTEROYLTRIGLUTAMATE--HOMOCYSTEINE METHYLTRANSFERASE"/>
    <property type="match status" value="1"/>
</dbReference>